<dbReference type="InterPro" id="IPR036237">
    <property type="entry name" value="Xyl_isomerase-like_sf"/>
</dbReference>
<dbReference type="InterPro" id="IPR013022">
    <property type="entry name" value="Xyl_isomerase-like_TIM-brl"/>
</dbReference>
<reference evidence="2 3" key="1">
    <citation type="submission" date="2021-02" db="EMBL/GenBank/DDBJ databases">
        <title>Paracoccus methylovroum sp.nov., a new methanol and methylamine utilizing methylotrophic denitrifer.</title>
        <authorList>
            <person name="Timsy T."/>
            <person name="Behrendt U."/>
            <person name="Ulrich A."/>
            <person name="Spanner T."/>
            <person name="Foesel B.U."/>
            <person name="Horn M.A."/>
            <person name="Kolb S."/>
        </authorList>
    </citation>
    <scope>NUCLEOTIDE SEQUENCE [LARGE SCALE GENOMIC DNA]</scope>
    <source>
        <strain evidence="2 3">H4-D09</strain>
        <plasmid evidence="2 3">p1</plasmid>
    </source>
</reference>
<dbReference type="SUPFAM" id="SSF51658">
    <property type="entry name" value="Xylose isomerase-like"/>
    <property type="match status" value="1"/>
</dbReference>
<dbReference type="InterPro" id="IPR050312">
    <property type="entry name" value="IolE/XylAMocC-like"/>
</dbReference>
<evidence type="ECO:0000313" key="2">
    <source>
        <dbReference type="EMBL" id="QRZ14553.1"/>
    </source>
</evidence>
<dbReference type="Proteomes" id="UP000663629">
    <property type="component" value="Plasmid p1"/>
</dbReference>
<keyword evidence="2" id="KW-0413">Isomerase</keyword>
<dbReference type="RefSeq" id="WP_205295531.1">
    <property type="nucleotide sequence ID" value="NZ_CP070369.1"/>
</dbReference>
<name>A0ABX7JMS5_9RHOB</name>
<dbReference type="Pfam" id="PF01261">
    <property type="entry name" value="AP_endonuc_2"/>
    <property type="match status" value="1"/>
</dbReference>
<feature type="domain" description="Xylose isomerase-like TIM barrel" evidence="1">
    <location>
        <begin position="21"/>
        <end position="249"/>
    </location>
</feature>
<protein>
    <submittedName>
        <fullName evidence="2">Sugar phosphate isomerase/epimerase</fullName>
    </submittedName>
</protein>
<evidence type="ECO:0000313" key="3">
    <source>
        <dbReference type="Proteomes" id="UP000663629"/>
    </source>
</evidence>
<dbReference type="EMBL" id="CP070369">
    <property type="protein sequence ID" value="QRZ14553.1"/>
    <property type="molecule type" value="Genomic_DNA"/>
</dbReference>
<organism evidence="2 3">
    <name type="scientific">Paracoccus methylovorus</name>
    <dbReference type="NCBI Taxonomy" id="2812658"/>
    <lineage>
        <taxon>Bacteria</taxon>
        <taxon>Pseudomonadati</taxon>
        <taxon>Pseudomonadota</taxon>
        <taxon>Alphaproteobacteria</taxon>
        <taxon>Rhodobacterales</taxon>
        <taxon>Paracoccaceae</taxon>
        <taxon>Paracoccus</taxon>
    </lineage>
</organism>
<sequence>MTHPLSLAFLTTFEVAPVEAVRIAAATGYDMVGLRILPAAPGAEADYPLLTDDRALAEVRAALDDTGVRIGDVEIIRLKPENDWDLFARFCARCQALGARHVLVAGDDGDTVRLTENFARFCDLAAPHGLTADLEFMPWTAVPDLIAAQKIVEAADRPNGGVLVDALHFDRSGGTLQQVAALPRNRVNYVQFCDGAVPFDPSDEALIHIARNERLFPGQGGIDLIGLAQAIPEGVIISVEVPHRALSGKVDALGRAAMAHAATMAILRAAGRAPAA</sequence>
<gene>
    <name evidence="2" type="ORF">JWJ88_11730</name>
</gene>
<dbReference type="PANTHER" id="PTHR12110">
    <property type="entry name" value="HYDROXYPYRUVATE ISOMERASE"/>
    <property type="match status" value="1"/>
</dbReference>
<geneLocation type="plasmid" evidence="2 3">
    <name>p1</name>
</geneLocation>
<dbReference type="Gene3D" id="3.20.20.150">
    <property type="entry name" value="Divalent-metal-dependent TIM barrel enzymes"/>
    <property type="match status" value="1"/>
</dbReference>
<keyword evidence="2" id="KW-0614">Plasmid</keyword>
<evidence type="ECO:0000259" key="1">
    <source>
        <dbReference type="Pfam" id="PF01261"/>
    </source>
</evidence>
<dbReference type="PANTHER" id="PTHR12110:SF48">
    <property type="entry name" value="BLL3656 PROTEIN"/>
    <property type="match status" value="1"/>
</dbReference>
<dbReference type="GO" id="GO:0016853">
    <property type="term" value="F:isomerase activity"/>
    <property type="evidence" value="ECO:0007669"/>
    <property type="project" value="UniProtKB-KW"/>
</dbReference>
<keyword evidence="3" id="KW-1185">Reference proteome</keyword>
<proteinExistence type="predicted"/>
<accession>A0ABX7JMS5</accession>